<evidence type="ECO:0000256" key="6">
    <source>
        <dbReference type="HAMAP-Rule" id="MF_00402"/>
    </source>
</evidence>
<comment type="similarity">
    <text evidence="2 6 7">Belongs to the bacterial ribosomal protein bL19 family.</text>
</comment>
<dbReference type="STRING" id="1423802.FC56_GL000588"/>
<dbReference type="PIRSF" id="PIRSF002191">
    <property type="entry name" value="Ribosomal_L19"/>
    <property type="match status" value="1"/>
</dbReference>
<dbReference type="PANTHER" id="PTHR15680">
    <property type="entry name" value="RIBOSOMAL PROTEIN L19"/>
    <property type="match status" value="1"/>
</dbReference>
<dbReference type="GO" id="GO:0006412">
    <property type="term" value="P:translation"/>
    <property type="evidence" value="ECO:0007669"/>
    <property type="project" value="UniProtKB-UniRule"/>
</dbReference>
<dbReference type="PRINTS" id="PR00061">
    <property type="entry name" value="RIBOSOMALL19"/>
</dbReference>
<dbReference type="GO" id="GO:0003735">
    <property type="term" value="F:structural constituent of ribosome"/>
    <property type="evidence" value="ECO:0007669"/>
    <property type="project" value="InterPro"/>
</dbReference>
<evidence type="ECO:0000256" key="5">
    <source>
        <dbReference type="ARBA" id="ARBA00035171"/>
    </source>
</evidence>
<evidence type="ECO:0000313" key="9">
    <source>
        <dbReference type="Proteomes" id="UP000051256"/>
    </source>
</evidence>
<dbReference type="EMBL" id="AYZR01000008">
    <property type="protein sequence ID" value="KRM93868.1"/>
    <property type="molecule type" value="Genomic_DNA"/>
</dbReference>
<dbReference type="Gene3D" id="2.30.30.790">
    <property type="match status" value="1"/>
</dbReference>
<dbReference type="PATRIC" id="fig|1423802.4.peg.597"/>
<comment type="caution">
    <text evidence="8">The sequence shown here is derived from an EMBL/GenBank/DDBJ whole genome shotgun (WGS) entry which is preliminary data.</text>
</comment>
<accession>A0A0R2D1E6</accession>
<dbReference type="InterPro" id="IPR018257">
    <property type="entry name" value="Ribosomal_bL19_CS"/>
</dbReference>
<comment type="function">
    <text evidence="1 6 7">This protein is located at the 30S-50S ribosomal subunit interface and may play a role in the structure and function of the aminoacyl-tRNA binding site.</text>
</comment>
<evidence type="ECO:0000313" key="8">
    <source>
        <dbReference type="EMBL" id="KRM93868.1"/>
    </source>
</evidence>
<dbReference type="SUPFAM" id="SSF50104">
    <property type="entry name" value="Translation proteins SH3-like domain"/>
    <property type="match status" value="1"/>
</dbReference>
<dbReference type="InterPro" id="IPR001857">
    <property type="entry name" value="Ribosomal_bL19"/>
</dbReference>
<dbReference type="Pfam" id="PF01245">
    <property type="entry name" value="Ribosomal_L19"/>
    <property type="match status" value="1"/>
</dbReference>
<keyword evidence="3 6" id="KW-0689">Ribosomal protein</keyword>
<dbReference type="AlphaFoldDB" id="A0A0R2D1E6"/>
<evidence type="ECO:0000256" key="3">
    <source>
        <dbReference type="ARBA" id="ARBA00022980"/>
    </source>
</evidence>
<gene>
    <name evidence="6" type="primary">rplS</name>
    <name evidence="8" type="ORF">FC56_GL000588</name>
</gene>
<name>A0A0R2D1E6_9LACO</name>
<proteinExistence type="inferred from homology"/>
<protein>
    <recommendedName>
        <fullName evidence="5 6">Large ribosomal subunit protein bL19</fullName>
    </recommendedName>
</protein>
<keyword evidence="4 6" id="KW-0687">Ribonucleoprotein</keyword>
<evidence type="ECO:0000256" key="4">
    <source>
        <dbReference type="ARBA" id="ARBA00023274"/>
    </source>
</evidence>
<keyword evidence="9" id="KW-1185">Reference proteome</keyword>
<evidence type="ECO:0000256" key="2">
    <source>
        <dbReference type="ARBA" id="ARBA00005781"/>
    </source>
</evidence>
<evidence type="ECO:0000256" key="7">
    <source>
        <dbReference type="RuleBase" id="RU000559"/>
    </source>
</evidence>
<sequence>MLVKGRSIMRQNKLIDQINQAQIRNDIPEFRAGDTVKVYVKVVEGTRERIQLFEGVVIKRKGAGIQATYTVRKVSNGVGVERIFPVNSPRVDHIEVVRYGRVRRAKLYYLRALQGKAARIKESRRGR</sequence>
<dbReference type="HAMAP" id="MF_00402">
    <property type="entry name" value="Ribosomal_bL19"/>
    <property type="match status" value="1"/>
</dbReference>
<organism evidence="8 9">
    <name type="scientific">Lentilactobacillus senioris DSM 24302 = JCM 17472</name>
    <dbReference type="NCBI Taxonomy" id="1423802"/>
    <lineage>
        <taxon>Bacteria</taxon>
        <taxon>Bacillati</taxon>
        <taxon>Bacillota</taxon>
        <taxon>Bacilli</taxon>
        <taxon>Lactobacillales</taxon>
        <taxon>Lactobacillaceae</taxon>
        <taxon>Lentilactobacillus</taxon>
    </lineage>
</organism>
<dbReference type="Proteomes" id="UP000051256">
    <property type="component" value="Unassembled WGS sequence"/>
</dbReference>
<dbReference type="NCBIfam" id="TIGR01024">
    <property type="entry name" value="rplS_bact"/>
    <property type="match status" value="1"/>
</dbReference>
<reference evidence="8 9" key="1">
    <citation type="journal article" date="2015" name="Genome Announc.">
        <title>Expanding the biotechnology potential of lactobacilli through comparative genomics of 213 strains and associated genera.</title>
        <authorList>
            <person name="Sun Z."/>
            <person name="Harris H.M."/>
            <person name="McCann A."/>
            <person name="Guo C."/>
            <person name="Argimon S."/>
            <person name="Zhang W."/>
            <person name="Yang X."/>
            <person name="Jeffery I.B."/>
            <person name="Cooney J.C."/>
            <person name="Kagawa T.F."/>
            <person name="Liu W."/>
            <person name="Song Y."/>
            <person name="Salvetti E."/>
            <person name="Wrobel A."/>
            <person name="Rasinkangas P."/>
            <person name="Parkhill J."/>
            <person name="Rea M.C."/>
            <person name="O'Sullivan O."/>
            <person name="Ritari J."/>
            <person name="Douillard F.P."/>
            <person name="Paul Ross R."/>
            <person name="Yang R."/>
            <person name="Briner A.E."/>
            <person name="Felis G.E."/>
            <person name="de Vos W.M."/>
            <person name="Barrangou R."/>
            <person name="Klaenhammer T.R."/>
            <person name="Caufield P.W."/>
            <person name="Cui Y."/>
            <person name="Zhang H."/>
            <person name="O'Toole P.W."/>
        </authorList>
    </citation>
    <scope>NUCLEOTIDE SEQUENCE [LARGE SCALE GENOMIC DNA]</scope>
    <source>
        <strain evidence="8 9">DSM 24302</strain>
    </source>
</reference>
<dbReference type="FunFam" id="2.30.30.790:FF:000001">
    <property type="entry name" value="50S ribosomal protein L19"/>
    <property type="match status" value="1"/>
</dbReference>
<dbReference type="GO" id="GO:0022625">
    <property type="term" value="C:cytosolic large ribosomal subunit"/>
    <property type="evidence" value="ECO:0007669"/>
    <property type="project" value="TreeGrafter"/>
</dbReference>
<dbReference type="PANTHER" id="PTHR15680:SF9">
    <property type="entry name" value="LARGE RIBOSOMAL SUBUNIT PROTEIN BL19M"/>
    <property type="match status" value="1"/>
</dbReference>
<dbReference type="InterPro" id="IPR008991">
    <property type="entry name" value="Translation_prot_SH3-like_sf"/>
</dbReference>
<evidence type="ECO:0000256" key="1">
    <source>
        <dbReference type="ARBA" id="ARBA00002349"/>
    </source>
</evidence>
<dbReference type="PROSITE" id="PS01015">
    <property type="entry name" value="RIBOSOMAL_L19"/>
    <property type="match status" value="1"/>
</dbReference>
<dbReference type="InterPro" id="IPR038657">
    <property type="entry name" value="Ribosomal_bL19_sf"/>
</dbReference>